<name>A0A0H3JP90_STAAM</name>
<dbReference type="Gene3D" id="3.10.450.310">
    <property type="match status" value="1"/>
</dbReference>
<evidence type="ECO:0000256" key="1">
    <source>
        <dbReference type="SAM" id="Phobius"/>
    </source>
</evidence>
<accession>A0A0H3JP90</accession>
<protein>
    <recommendedName>
        <fullName evidence="2">Regulatory protein YycH domain-containing protein</fullName>
    </recommendedName>
</protein>
<dbReference type="EMBL" id="BA000017">
    <property type="protein sequence ID" value="BAB56182.1"/>
    <property type="molecule type" value="Genomic_DNA"/>
</dbReference>
<evidence type="ECO:0000313" key="4">
    <source>
        <dbReference type="Proteomes" id="UP000002481"/>
    </source>
</evidence>
<dbReference type="Gene3D" id="3.30.310.160">
    <property type="entry name" value="YycH protein, domain 2"/>
    <property type="match status" value="1"/>
</dbReference>
<keyword evidence="1" id="KW-0812">Transmembrane</keyword>
<proteinExistence type="predicted"/>
<feature type="transmembrane region" description="Helical" evidence="1">
    <location>
        <begin position="20"/>
        <end position="38"/>
    </location>
</feature>
<keyword evidence="1" id="KW-0472">Membrane</keyword>
<dbReference type="PhylomeDB" id="A0A0H3JP90"/>
<dbReference type="Proteomes" id="UP000002481">
    <property type="component" value="Chromosome"/>
</dbReference>
<reference evidence="3 4" key="1">
    <citation type="journal article" date="2001" name="Lancet">
        <title>Whole genome sequencing of meticillin-resistant Staphylococcus aureus.</title>
        <authorList>
            <person name="Kuroda M."/>
            <person name="Ohta T."/>
            <person name="Uchiyama I."/>
            <person name="Baba T."/>
            <person name="Yuzawa H."/>
            <person name="Kobayashi I."/>
            <person name="Cui L."/>
            <person name="Oguchi A."/>
            <person name="Aoki K."/>
            <person name="Nagai Y."/>
            <person name="Lian J."/>
            <person name="Ito T."/>
            <person name="Kanamori M."/>
            <person name="Matsumaru H."/>
            <person name="Maruyama A."/>
            <person name="Murakami H."/>
            <person name="Hosoyama A."/>
            <person name="Mizutani-Ui Y."/>
            <person name="Takahashi N.K."/>
            <person name="Sawano T."/>
            <person name="Inoue R."/>
            <person name="Kaito C."/>
            <person name="Sekimizu K."/>
            <person name="Hirakawa H."/>
            <person name="Kuhara S."/>
            <person name="Goto S."/>
            <person name="Yabuzaki J."/>
            <person name="Kanehisa M."/>
            <person name="Yamashita A."/>
            <person name="Oshima K."/>
            <person name="Furuya K."/>
            <person name="Yoshino C."/>
            <person name="Shiba T."/>
            <person name="Hattori M."/>
            <person name="Ogasawara N."/>
            <person name="Hayashi H."/>
            <person name="Hiramatsu K."/>
        </authorList>
    </citation>
    <scope>NUCLEOTIDE SEQUENCE [LARGE SCALE GENOMIC DNA]</scope>
    <source>
        <strain evidence="4">Mu50 / ATCC 700699</strain>
    </source>
</reference>
<dbReference type="CDD" id="cd15787">
    <property type="entry name" value="YycH_N"/>
    <property type="match status" value="1"/>
</dbReference>
<dbReference type="AlphaFoldDB" id="A0A0H3JP90"/>
<evidence type="ECO:0000259" key="2">
    <source>
        <dbReference type="Pfam" id="PF07435"/>
    </source>
</evidence>
<gene>
    <name evidence="3" type="ordered locus">SAV0020</name>
</gene>
<dbReference type="InterPro" id="IPR042274">
    <property type="entry name" value="YycH/YycI_2"/>
</dbReference>
<sequence>MKSLKTVIGMNNKEHIKSVILALLVLMSVVLTYMVWNFSPDIANVDNTDSKKSETKPLTTPMTAKMDTTITPFQIIHSKNDHPEGTIATVSNVNKLTKPLKNKEVKSVEHVRRDHNLMIPDLSSDFTLFDFTYDLPLSTYLGQVLNMNAKVPNHFNFNRLVIDHDADDNIVLYAISKDRHDYVKLTTTTKNDHFLDALAAVKKDMQPYTDIITNKDTIDRTTHVFAPSKPEKLKTYRMVFNTISVEKMNAILFDDSTIVRSSKSGVTTYNNNTGVANYNDKNEKYHYKNLSEDEASSSKMEETIPGTFDFINGHGGFLNEDFRLFSTNNQSGELTYQRFLNGYPTFNKEGSNQIQVTWGEKGVFDYRRSLLRTDVVLNSEDNKTLPKLESVRSSLANNSDINFEKVTNIAIGYEMQDNSDHNHIEVQINSELVPRWYVEYDGEWYVYNDGRLE</sequence>
<organism evidence="3 4">
    <name type="scientific">Staphylococcus aureus (strain Mu50 / ATCC 700699)</name>
    <dbReference type="NCBI Taxonomy" id="158878"/>
    <lineage>
        <taxon>Bacteria</taxon>
        <taxon>Bacillati</taxon>
        <taxon>Bacillota</taxon>
        <taxon>Bacilli</taxon>
        <taxon>Bacillales</taxon>
        <taxon>Staphylococcaceae</taxon>
        <taxon>Staphylococcus</taxon>
    </lineage>
</organism>
<dbReference type="KEGG" id="sav:SAV0020"/>
<feature type="domain" description="Regulatory protein YycH" evidence="2">
    <location>
        <begin position="14"/>
        <end position="449"/>
    </location>
</feature>
<dbReference type="HOGENOM" id="CLU_037125_0_0_9"/>
<evidence type="ECO:0000313" key="3">
    <source>
        <dbReference type="EMBL" id="BAB56182.1"/>
    </source>
</evidence>
<dbReference type="InterPro" id="IPR009996">
    <property type="entry name" value="YycH"/>
</dbReference>
<keyword evidence="1" id="KW-1133">Transmembrane helix</keyword>
<dbReference type="Pfam" id="PF07435">
    <property type="entry name" value="YycH"/>
    <property type="match status" value="1"/>
</dbReference>